<dbReference type="InterPro" id="IPR004089">
    <property type="entry name" value="MCPsignal_dom"/>
</dbReference>
<dbReference type="SMART" id="SM00304">
    <property type="entry name" value="HAMP"/>
    <property type="match status" value="1"/>
</dbReference>
<dbReference type="InterPro" id="IPR033480">
    <property type="entry name" value="sCache_2"/>
</dbReference>
<accession>A0A7X1ZG29</accession>
<dbReference type="InterPro" id="IPR003660">
    <property type="entry name" value="HAMP_dom"/>
</dbReference>
<dbReference type="SUPFAM" id="SSF58104">
    <property type="entry name" value="Methyl-accepting chemotaxis protein (MCP) signaling domain"/>
    <property type="match status" value="1"/>
</dbReference>
<evidence type="ECO:0000259" key="12">
    <source>
        <dbReference type="PROSITE" id="PS50192"/>
    </source>
</evidence>
<evidence type="ECO:0000313" key="14">
    <source>
        <dbReference type="EMBL" id="MQX36946.1"/>
    </source>
</evidence>
<feature type="domain" description="Methyl-accepting transducer" evidence="11">
    <location>
        <begin position="304"/>
        <end position="526"/>
    </location>
</feature>
<dbReference type="PANTHER" id="PTHR32089">
    <property type="entry name" value="METHYL-ACCEPTING CHEMOTAXIS PROTEIN MCPB"/>
    <property type="match status" value="1"/>
</dbReference>
<dbReference type="Pfam" id="PF00672">
    <property type="entry name" value="HAMP"/>
    <property type="match status" value="1"/>
</dbReference>
<name>A0A7X1ZG29_9PROT</name>
<keyword evidence="15" id="KW-1185">Reference proteome</keyword>
<evidence type="ECO:0000256" key="7">
    <source>
        <dbReference type="ARBA" id="ARBA00023224"/>
    </source>
</evidence>
<dbReference type="RefSeq" id="WP_153343933.1">
    <property type="nucleotide sequence ID" value="NZ_WIVE01000029.1"/>
</dbReference>
<feature type="transmembrane region" description="Helical" evidence="10">
    <location>
        <begin position="190"/>
        <end position="209"/>
    </location>
</feature>
<keyword evidence="6 10" id="KW-0472">Membrane</keyword>
<dbReference type="Gene3D" id="3.30.450.20">
    <property type="entry name" value="PAS domain"/>
    <property type="match status" value="1"/>
</dbReference>
<dbReference type="PROSITE" id="PS50192">
    <property type="entry name" value="T_SNARE"/>
    <property type="match status" value="1"/>
</dbReference>
<dbReference type="Pfam" id="PF00015">
    <property type="entry name" value="MCPsignal"/>
    <property type="match status" value="1"/>
</dbReference>
<evidence type="ECO:0000256" key="10">
    <source>
        <dbReference type="SAM" id="Phobius"/>
    </source>
</evidence>
<evidence type="ECO:0000256" key="8">
    <source>
        <dbReference type="ARBA" id="ARBA00029447"/>
    </source>
</evidence>
<organism evidence="14 15">
    <name type="scientific">Roseospira navarrensis</name>
    <dbReference type="NCBI Taxonomy" id="140058"/>
    <lineage>
        <taxon>Bacteria</taxon>
        <taxon>Pseudomonadati</taxon>
        <taxon>Pseudomonadota</taxon>
        <taxon>Alphaproteobacteria</taxon>
        <taxon>Rhodospirillales</taxon>
        <taxon>Rhodospirillaceae</taxon>
        <taxon>Roseospira</taxon>
    </lineage>
</organism>
<keyword evidence="5 10" id="KW-1133">Transmembrane helix</keyword>
<proteinExistence type="inferred from homology"/>
<dbReference type="SMART" id="SM00283">
    <property type="entry name" value="MA"/>
    <property type="match status" value="1"/>
</dbReference>
<evidence type="ECO:0000256" key="1">
    <source>
        <dbReference type="ARBA" id="ARBA00004429"/>
    </source>
</evidence>
<feature type="transmembrane region" description="Helical" evidence="10">
    <location>
        <begin position="12"/>
        <end position="31"/>
    </location>
</feature>
<evidence type="ECO:0000256" key="5">
    <source>
        <dbReference type="ARBA" id="ARBA00022989"/>
    </source>
</evidence>
<comment type="similarity">
    <text evidence="8">Belongs to the methyl-accepting chemotaxis (MCP) protein family.</text>
</comment>
<keyword evidence="7 9" id="KW-0807">Transducer</keyword>
<evidence type="ECO:0000259" key="11">
    <source>
        <dbReference type="PROSITE" id="PS50111"/>
    </source>
</evidence>
<evidence type="ECO:0000256" key="2">
    <source>
        <dbReference type="ARBA" id="ARBA00022475"/>
    </source>
</evidence>
<evidence type="ECO:0000256" key="6">
    <source>
        <dbReference type="ARBA" id="ARBA00023136"/>
    </source>
</evidence>
<feature type="domain" description="HAMP" evidence="13">
    <location>
        <begin position="210"/>
        <end position="263"/>
    </location>
</feature>
<dbReference type="AlphaFoldDB" id="A0A7X1ZG29"/>
<evidence type="ECO:0000256" key="3">
    <source>
        <dbReference type="ARBA" id="ARBA00022519"/>
    </source>
</evidence>
<sequence>MKNTRITIKIWFPTLIAFVGLLVTIGLAVVFSRQELMAERTAQVRSIAESARAIIANYHEKAEQGELDVETAQARALEAIRAIRYAGGNEYVFVYDYSGITMAMPPRPEWEGTSKLDLTDSDGKRMVADMIAAAQAGGGSVSYRFPRAGQTTPEPKVSWATPFDPWRWFIATGVYVSDVDATAIRNGLKLVGVASIALVVAVLAAFFVIRGITGPLKHLTSTMATLAGGRLDVTVPDTERRDELGAMATAVQVFKDNALEVERLRAEQAEKEQRAEEERRRVVLQMADDFQGAVGHVVKTVSSAATEMQATAGSMASIAEETGNQATTVAASAEEASSGIQTVSAATEELSASIQEISRQVTQASAIAMDATDKVTQTNRQIEGLSAAADKIDEVVKLITDIADQTNLLALNATIEAARAGDAGKGFAVVANEVKTLATQTAQATGDIAARIRGVQTETQSAVQAVQGIGDVVAQVAEISQSIASAVEEQSAATREIAHNVEQTSDAAREVTANIQGVSQAAGDAGRASADVRDAAGNLAENADILAREVERFLARVRQG</sequence>
<dbReference type="SMART" id="SM01049">
    <property type="entry name" value="Cache_2"/>
    <property type="match status" value="1"/>
</dbReference>
<dbReference type="Proteomes" id="UP000434582">
    <property type="component" value="Unassembled WGS sequence"/>
</dbReference>
<evidence type="ECO:0000256" key="9">
    <source>
        <dbReference type="PROSITE-ProRule" id="PRU00284"/>
    </source>
</evidence>
<gene>
    <name evidence="14" type="ORF">GHC57_10500</name>
</gene>
<keyword evidence="3" id="KW-0997">Cell inner membrane</keyword>
<dbReference type="Pfam" id="PF17200">
    <property type="entry name" value="sCache_2"/>
    <property type="match status" value="1"/>
</dbReference>
<comment type="subcellular location">
    <subcellularLocation>
        <location evidence="1">Cell inner membrane</location>
        <topology evidence="1">Multi-pass membrane protein</topology>
    </subcellularLocation>
</comment>
<dbReference type="CDD" id="cd06225">
    <property type="entry name" value="HAMP"/>
    <property type="match status" value="1"/>
</dbReference>
<keyword evidence="4 10" id="KW-0812">Transmembrane</keyword>
<dbReference type="InterPro" id="IPR000727">
    <property type="entry name" value="T_SNARE_dom"/>
</dbReference>
<dbReference type="PANTHER" id="PTHR32089:SF112">
    <property type="entry name" value="LYSOZYME-LIKE PROTEIN-RELATED"/>
    <property type="match status" value="1"/>
</dbReference>
<dbReference type="PROSITE" id="PS50111">
    <property type="entry name" value="CHEMOTAXIS_TRANSDUC_2"/>
    <property type="match status" value="1"/>
</dbReference>
<dbReference type="EMBL" id="WIVE01000029">
    <property type="protein sequence ID" value="MQX36946.1"/>
    <property type="molecule type" value="Genomic_DNA"/>
</dbReference>
<evidence type="ECO:0000256" key="4">
    <source>
        <dbReference type="ARBA" id="ARBA00022692"/>
    </source>
</evidence>
<dbReference type="OrthoDB" id="7260004at2"/>
<dbReference type="GO" id="GO:0007165">
    <property type="term" value="P:signal transduction"/>
    <property type="evidence" value="ECO:0007669"/>
    <property type="project" value="UniProtKB-KW"/>
</dbReference>
<feature type="domain" description="T-SNARE coiled-coil homology" evidence="12">
    <location>
        <begin position="456"/>
        <end position="518"/>
    </location>
</feature>
<evidence type="ECO:0000259" key="13">
    <source>
        <dbReference type="PROSITE" id="PS50885"/>
    </source>
</evidence>
<dbReference type="PROSITE" id="PS50885">
    <property type="entry name" value="HAMP"/>
    <property type="match status" value="1"/>
</dbReference>
<keyword evidence="2" id="KW-1003">Cell membrane</keyword>
<protein>
    <submittedName>
        <fullName evidence="14">HAMP domain-containing protein</fullName>
    </submittedName>
</protein>
<evidence type="ECO:0000313" key="15">
    <source>
        <dbReference type="Proteomes" id="UP000434582"/>
    </source>
</evidence>
<dbReference type="Gene3D" id="1.10.287.950">
    <property type="entry name" value="Methyl-accepting chemotaxis protein"/>
    <property type="match status" value="1"/>
</dbReference>
<comment type="caution">
    <text evidence="14">The sequence shown here is derived from an EMBL/GenBank/DDBJ whole genome shotgun (WGS) entry which is preliminary data.</text>
</comment>
<reference evidence="14 15" key="1">
    <citation type="submission" date="2019-10" db="EMBL/GenBank/DDBJ databases">
        <title>Draft whole-genome sequence of the purple nonsulfur photosynthetic bacterium Roseospira navarrensis DSM 15114.</title>
        <authorList>
            <person name="Kyndt J.A."/>
            <person name="Meyer T.E."/>
        </authorList>
    </citation>
    <scope>NUCLEOTIDE SEQUENCE [LARGE SCALE GENOMIC DNA]</scope>
    <source>
        <strain evidence="14 15">DSM 15114</strain>
    </source>
</reference>
<dbReference type="GO" id="GO:0005886">
    <property type="term" value="C:plasma membrane"/>
    <property type="evidence" value="ECO:0007669"/>
    <property type="project" value="UniProtKB-SubCell"/>
</dbReference>